<protein>
    <submittedName>
        <fullName evidence="1">Uncharacterized protein</fullName>
    </submittedName>
</protein>
<dbReference type="AlphaFoldDB" id="A0A0F9ARZ0"/>
<name>A0A0F9ARZ0_9ZZZZ</name>
<reference evidence="1" key="1">
    <citation type="journal article" date="2015" name="Nature">
        <title>Complex archaea that bridge the gap between prokaryotes and eukaryotes.</title>
        <authorList>
            <person name="Spang A."/>
            <person name="Saw J.H."/>
            <person name="Jorgensen S.L."/>
            <person name="Zaremba-Niedzwiedzka K."/>
            <person name="Martijn J."/>
            <person name="Lind A.E."/>
            <person name="van Eijk R."/>
            <person name="Schleper C."/>
            <person name="Guy L."/>
            <person name="Ettema T.J."/>
        </authorList>
    </citation>
    <scope>NUCLEOTIDE SEQUENCE</scope>
</reference>
<gene>
    <name evidence="1" type="ORF">LCGC14_2878610</name>
</gene>
<evidence type="ECO:0000313" key="1">
    <source>
        <dbReference type="EMBL" id="KKK74951.1"/>
    </source>
</evidence>
<organism evidence="1">
    <name type="scientific">marine sediment metagenome</name>
    <dbReference type="NCBI Taxonomy" id="412755"/>
    <lineage>
        <taxon>unclassified sequences</taxon>
        <taxon>metagenomes</taxon>
        <taxon>ecological metagenomes</taxon>
    </lineage>
</organism>
<comment type="caution">
    <text evidence="1">The sequence shown here is derived from an EMBL/GenBank/DDBJ whole genome shotgun (WGS) entry which is preliminary data.</text>
</comment>
<proteinExistence type="predicted"/>
<accession>A0A0F9ARZ0</accession>
<dbReference type="EMBL" id="LAZR01056081">
    <property type="protein sequence ID" value="KKK74951.1"/>
    <property type="molecule type" value="Genomic_DNA"/>
</dbReference>
<sequence length="51" mass="6120">MTPYEKYEQIQRLDYYVKVYSSIRNSALSTEKKIELSKVLDKAIEEEMEKT</sequence>